<dbReference type="Proteomes" id="UP000001227">
    <property type="component" value="Chromosome"/>
</dbReference>
<evidence type="ECO:0008006" key="3">
    <source>
        <dbReference type="Google" id="ProtNLM"/>
    </source>
</evidence>
<dbReference type="HOGENOM" id="CLU_841016_0_0_10"/>
<sequence>MVMDNKKLIVYSLLLFMGISGCQKHNLDKLYKDEHFDTVIDRNLALHAYAKKAKESTGKEREKYLIKFFNAFTRDFETFFKMEYPCYGDTLYAIRNEEDWYVEETFFKNPWGRFYPVLCIVDSEKDIPKEVPTKKFKDFDTAAYKAGVFPELGEGIHYMILYDIQKIVPEEIFYRKMISVQVGLFDSLYKIAQSSTAYSLPVHVINPFLSKIEFIPVSSLGPNDLDDLTEEERKQEMIKVSIELQEVKPICIKILEEKTDDEICAFWYGLHCRRGGPAPVNSQGNWNAIYRNLVKMSPRIANLMRKACDKILEDTQEGLQEKDYEERRRKRLLGPCP</sequence>
<dbReference type="KEGG" id="aas:Aasi_0517"/>
<evidence type="ECO:0000313" key="2">
    <source>
        <dbReference type="Proteomes" id="UP000001227"/>
    </source>
</evidence>
<proteinExistence type="predicted"/>
<reference evidence="1 2" key="1">
    <citation type="journal article" date="2010" name="J. Bacteriol.">
        <title>The genome of the amoeba symbiont 'Candidatus Amoebophilus asiaticus' reveals common mechanisms for host cell interaction among amoeba-associated bacteria.</title>
        <authorList>
            <person name="Schmitz-Esser S."/>
            <person name="Tischler P."/>
            <person name="Arnold R."/>
            <person name="Montanaro J."/>
            <person name="Wagner M."/>
            <person name="Rattei T."/>
            <person name="Horn M."/>
        </authorList>
    </citation>
    <scope>NUCLEOTIDE SEQUENCE [LARGE SCALE GENOMIC DNA]</scope>
    <source>
        <strain evidence="1 2">5a2</strain>
    </source>
</reference>
<keyword evidence="2" id="KW-1185">Reference proteome</keyword>
<organism evidence="1 2">
    <name type="scientific">Amoebophilus asiaticus (strain 5a2)</name>
    <dbReference type="NCBI Taxonomy" id="452471"/>
    <lineage>
        <taxon>Bacteria</taxon>
        <taxon>Pseudomonadati</taxon>
        <taxon>Bacteroidota</taxon>
        <taxon>Cytophagia</taxon>
        <taxon>Cytophagales</taxon>
        <taxon>Amoebophilaceae</taxon>
        <taxon>Candidatus Amoebophilus</taxon>
    </lineage>
</organism>
<dbReference type="AlphaFoldDB" id="B3ERR8"/>
<name>B3ERR8_AMOA5</name>
<accession>B3ERR8</accession>
<gene>
    <name evidence="1" type="ordered locus">Aasi_0517</name>
</gene>
<dbReference type="RefSeq" id="WP_012472686.1">
    <property type="nucleotide sequence ID" value="NC_010830.1"/>
</dbReference>
<protein>
    <recommendedName>
        <fullName evidence="3">Lipoprotein</fullName>
    </recommendedName>
</protein>
<evidence type="ECO:0000313" key="1">
    <source>
        <dbReference type="EMBL" id="ACE05920.1"/>
    </source>
</evidence>
<dbReference type="EMBL" id="CP001102">
    <property type="protein sequence ID" value="ACE05920.1"/>
    <property type="molecule type" value="Genomic_DNA"/>
</dbReference>
<dbReference type="PROSITE" id="PS51257">
    <property type="entry name" value="PROKAR_LIPOPROTEIN"/>
    <property type="match status" value="1"/>
</dbReference>